<reference evidence="1" key="1">
    <citation type="submission" date="2018-05" db="EMBL/GenBank/DDBJ databases">
        <authorList>
            <person name="Lanie J.A."/>
            <person name="Ng W.-L."/>
            <person name="Kazmierczak K.M."/>
            <person name="Andrzejewski T.M."/>
            <person name="Davidsen T.M."/>
            <person name="Wayne K.J."/>
            <person name="Tettelin H."/>
            <person name="Glass J.I."/>
            <person name="Rusch D."/>
            <person name="Podicherti R."/>
            <person name="Tsui H.-C.T."/>
            <person name="Winkler M.E."/>
        </authorList>
    </citation>
    <scope>NUCLEOTIDE SEQUENCE</scope>
</reference>
<dbReference type="PANTHER" id="PTHR20883">
    <property type="entry name" value="PHYTANOYL-COA DIOXYGENASE DOMAIN CONTAINING 1"/>
    <property type="match status" value="1"/>
</dbReference>
<dbReference type="Gene3D" id="2.60.120.620">
    <property type="entry name" value="q2cbj1_9rhob like domain"/>
    <property type="match status" value="1"/>
</dbReference>
<proteinExistence type="predicted"/>
<protein>
    <recommendedName>
        <fullName evidence="2">Fe2OG dioxygenase domain-containing protein</fullName>
    </recommendedName>
</protein>
<evidence type="ECO:0008006" key="2">
    <source>
        <dbReference type="Google" id="ProtNLM"/>
    </source>
</evidence>
<dbReference type="EMBL" id="UINC01016837">
    <property type="protein sequence ID" value="SVA69795.1"/>
    <property type="molecule type" value="Genomic_DNA"/>
</dbReference>
<dbReference type="InterPro" id="IPR008775">
    <property type="entry name" value="Phytyl_CoA_dOase-like"/>
</dbReference>
<name>A0A381XYK0_9ZZZZ</name>
<dbReference type="Pfam" id="PF05721">
    <property type="entry name" value="PhyH"/>
    <property type="match status" value="1"/>
</dbReference>
<dbReference type="AlphaFoldDB" id="A0A381XYK0"/>
<gene>
    <name evidence="1" type="ORF">METZ01_LOCUS122649</name>
</gene>
<dbReference type="SUPFAM" id="SSF51197">
    <property type="entry name" value="Clavaminate synthase-like"/>
    <property type="match status" value="1"/>
</dbReference>
<evidence type="ECO:0000313" key="1">
    <source>
        <dbReference type="EMBL" id="SVA69795.1"/>
    </source>
</evidence>
<organism evidence="1">
    <name type="scientific">marine metagenome</name>
    <dbReference type="NCBI Taxonomy" id="408172"/>
    <lineage>
        <taxon>unclassified sequences</taxon>
        <taxon>metagenomes</taxon>
        <taxon>ecological metagenomes</taxon>
    </lineage>
</organism>
<sequence length="282" mass="31350">MLTDEQVRAFCEDGFTVCEDFLSQTEVDALLQEADGAIEGNTLATHDAERMEMEPEQPPDGGAVRRLYEPCTYYPVSRALSEMDKLLDSVQQLFGPNLLFHYSKLNMKPAKVGSVVEWHQDLSYYPMTNRDSLAVLFYLDDTDATNGALKLIPKRHEAPLMQHTREGFFQGRVTEPLDESDVVMAEGQAGTAIFMHGLTPHASAPNTSGKPRRTLILAYRAADAIPLFLGPMTATHETHVRLVRGEPASQARFDGTAVALPRYKDAVSSLYDLQKKSREGKT</sequence>
<dbReference type="GO" id="GO:0046872">
    <property type="term" value="F:metal ion binding"/>
    <property type="evidence" value="ECO:0007669"/>
    <property type="project" value="UniProtKB-ARBA"/>
</dbReference>
<dbReference type="GO" id="GO:0016491">
    <property type="term" value="F:oxidoreductase activity"/>
    <property type="evidence" value="ECO:0007669"/>
    <property type="project" value="UniProtKB-ARBA"/>
</dbReference>
<accession>A0A381XYK0</accession>
<dbReference type="PANTHER" id="PTHR20883:SF48">
    <property type="entry name" value="ECTOINE DIOXYGENASE"/>
    <property type="match status" value="1"/>
</dbReference>